<protein>
    <recommendedName>
        <fullName evidence="1">Aminotransferase-like plant mobile domain-containing protein</fullName>
    </recommendedName>
</protein>
<gene>
    <name evidence="2" type="ORF">Goari_020330</name>
</gene>
<dbReference type="GO" id="GO:0010073">
    <property type="term" value="P:meristem maintenance"/>
    <property type="evidence" value="ECO:0007669"/>
    <property type="project" value="InterPro"/>
</dbReference>
<sequence>MAESEKENLAEKIANVLLNEARTQRTKDNTSIIFLDFAEDRILQCHIRNLLCPLSPLIETYLREAGFLHVALIGQGCKLDPELISALVERWRSETHTFHIPCSECTIILEDVHLQLGLLVDGSVVTGSLRNNFAELAEDSIEEERERYARAYIFQIIEGMLMPNKSRNLIHLRWLLKLVNFRGASELSWGSAVLATLYREMCRATQPEKIKIVGCLLLLQSWAQYRFPTLRPQDPVIRAVILEEFFVNPNAWHVKVPFVVYTTVEMHEADRVLRQFGFQQSIFVAPQKFDDLYRIDLWRPDTNWPLKIHGKPYLYGKEVRRRHPHMSRSRRGPLNPRDGEYRRASYMASLQLPDITHCSLWEQFCQMETNITGSSWTQYALDNTNSVRDPKGFPVIQLQIVFQFIDPR</sequence>
<dbReference type="PANTHER" id="PTHR46033">
    <property type="entry name" value="PROTEIN MAIN-LIKE 2"/>
    <property type="match status" value="1"/>
</dbReference>
<comment type="caution">
    <text evidence="2">The sequence shown here is derived from an EMBL/GenBank/DDBJ whole genome shotgun (WGS) entry which is preliminary data.</text>
</comment>
<evidence type="ECO:0000313" key="2">
    <source>
        <dbReference type="EMBL" id="MBA0701720.1"/>
    </source>
</evidence>
<dbReference type="EMBL" id="JABFAA010336221">
    <property type="protein sequence ID" value="MBA0701720.1"/>
    <property type="molecule type" value="Genomic_DNA"/>
</dbReference>
<dbReference type="Pfam" id="PF10536">
    <property type="entry name" value="PMD"/>
    <property type="match status" value="1"/>
</dbReference>
<name>A0A7J8YQV4_GOSAI</name>
<dbReference type="InterPro" id="IPR044824">
    <property type="entry name" value="MAIN-like"/>
</dbReference>
<dbReference type="Proteomes" id="UP000593577">
    <property type="component" value="Unassembled WGS sequence"/>
</dbReference>
<reference evidence="2 3" key="1">
    <citation type="journal article" date="2019" name="Genome Biol. Evol.">
        <title>Insights into the evolution of the New World diploid cottons (Gossypium, subgenus Houzingenia) based on genome sequencing.</title>
        <authorList>
            <person name="Grover C.E."/>
            <person name="Arick M.A. 2nd"/>
            <person name="Thrash A."/>
            <person name="Conover J.L."/>
            <person name="Sanders W.S."/>
            <person name="Peterson D.G."/>
            <person name="Frelichowski J.E."/>
            <person name="Scheffler J.A."/>
            <person name="Scheffler B.E."/>
            <person name="Wendel J.F."/>
        </authorList>
    </citation>
    <scope>NUCLEOTIDE SEQUENCE [LARGE SCALE GENOMIC DNA]</scope>
    <source>
        <strain evidence="2">185</strain>
        <tissue evidence="2">Leaf</tissue>
    </source>
</reference>
<proteinExistence type="predicted"/>
<evidence type="ECO:0000313" key="3">
    <source>
        <dbReference type="Proteomes" id="UP000593577"/>
    </source>
</evidence>
<dbReference type="InterPro" id="IPR019557">
    <property type="entry name" value="AminoTfrase-like_pln_mobile"/>
</dbReference>
<keyword evidence="3" id="KW-1185">Reference proteome</keyword>
<dbReference type="PANTHER" id="PTHR46033:SF8">
    <property type="entry name" value="PROTEIN MAINTENANCE OF MERISTEMS-LIKE"/>
    <property type="match status" value="1"/>
</dbReference>
<dbReference type="AlphaFoldDB" id="A0A7J8YQV4"/>
<evidence type="ECO:0000259" key="1">
    <source>
        <dbReference type="Pfam" id="PF10536"/>
    </source>
</evidence>
<organism evidence="2 3">
    <name type="scientific">Gossypium aridum</name>
    <name type="common">American cotton</name>
    <name type="synonym">Erioxylum aridum</name>
    <dbReference type="NCBI Taxonomy" id="34290"/>
    <lineage>
        <taxon>Eukaryota</taxon>
        <taxon>Viridiplantae</taxon>
        <taxon>Streptophyta</taxon>
        <taxon>Embryophyta</taxon>
        <taxon>Tracheophyta</taxon>
        <taxon>Spermatophyta</taxon>
        <taxon>Magnoliopsida</taxon>
        <taxon>eudicotyledons</taxon>
        <taxon>Gunneridae</taxon>
        <taxon>Pentapetalae</taxon>
        <taxon>rosids</taxon>
        <taxon>malvids</taxon>
        <taxon>Malvales</taxon>
        <taxon>Malvaceae</taxon>
        <taxon>Malvoideae</taxon>
        <taxon>Gossypium</taxon>
    </lineage>
</organism>
<accession>A0A7J8YQV4</accession>
<feature type="domain" description="Aminotransferase-like plant mobile" evidence="1">
    <location>
        <begin position="76"/>
        <end position="233"/>
    </location>
</feature>